<sequence>DTLLIQTLRNLISSANSKEQTAYLNFDALNRIMQNVGGGQYNFQNFKQAYDTIPAVKNIVKTFNRDGIELKTNVTDSNPDITDKKKKSDIRGMAKRATSKRM</sequence>
<feature type="non-terminal residue" evidence="2">
    <location>
        <position position="1"/>
    </location>
</feature>
<name>A0A382A1P0_9ZZZZ</name>
<protein>
    <submittedName>
        <fullName evidence="2">Uncharacterized protein</fullName>
    </submittedName>
</protein>
<evidence type="ECO:0000313" key="2">
    <source>
        <dbReference type="EMBL" id="SVA95319.1"/>
    </source>
</evidence>
<dbReference type="EMBL" id="UINC01023513">
    <property type="protein sequence ID" value="SVA95319.1"/>
    <property type="molecule type" value="Genomic_DNA"/>
</dbReference>
<evidence type="ECO:0000256" key="1">
    <source>
        <dbReference type="SAM" id="MobiDB-lite"/>
    </source>
</evidence>
<feature type="compositionally biased region" description="Basic residues" evidence="1">
    <location>
        <begin position="84"/>
        <end position="102"/>
    </location>
</feature>
<reference evidence="2" key="1">
    <citation type="submission" date="2018-05" db="EMBL/GenBank/DDBJ databases">
        <authorList>
            <person name="Lanie J.A."/>
            <person name="Ng W.-L."/>
            <person name="Kazmierczak K.M."/>
            <person name="Andrzejewski T.M."/>
            <person name="Davidsen T.M."/>
            <person name="Wayne K.J."/>
            <person name="Tettelin H."/>
            <person name="Glass J.I."/>
            <person name="Rusch D."/>
            <person name="Podicherti R."/>
            <person name="Tsui H.-C.T."/>
            <person name="Winkler M.E."/>
        </authorList>
    </citation>
    <scope>NUCLEOTIDE SEQUENCE</scope>
</reference>
<gene>
    <name evidence="2" type="ORF">METZ01_LOCUS148173</name>
</gene>
<feature type="region of interest" description="Disordered" evidence="1">
    <location>
        <begin position="78"/>
        <end position="102"/>
    </location>
</feature>
<organism evidence="2">
    <name type="scientific">marine metagenome</name>
    <dbReference type="NCBI Taxonomy" id="408172"/>
    <lineage>
        <taxon>unclassified sequences</taxon>
        <taxon>metagenomes</taxon>
        <taxon>ecological metagenomes</taxon>
    </lineage>
</organism>
<dbReference type="AlphaFoldDB" id="A0A382A1P0"/>
<accession>A0A382A1P0</accession>
<proteinExistence type="predicted"/>